<gene>
    <name evidence="9" type="ORF">J2S37_000580</name>
</gene>
<proteinExistence type="predicted"/>
<dbReference type="InterPro" id="IPR000326">
    <property type="entry name" value="PAP2/HPO"/>
</dbReference>
<comment type="caution">
    <text evidence="9">The sequence shown here is derived from an EMBL/GenBank/DDBJ whole genome shotgun (WGS) entry which is preliminary data.</text>
</comment>
<evidence type="ECO:0000313" key="10">
    <source>
        <dbReference type="Proteomes" id="UP001183619"/>
    </source>
</evidence>
<dbReference type="PANTHER" id="PTHR14969:SF62">
    <property type="entry name" value="DECAPRENYLPHOSPHORYL-5-PHOSPHORIBOSE PHOSPHATASE RV3807C-RELATED"/>
    <property type="match status" value="1"/>
</dbReference>
<evidence type="ECO:0000256" key="1">
    <source>
        <dbReference type="ARBA" id="ARBA00004651"/>
    </source>
</evidence>
<accession>A0ABU2B604</accession>
<feature type="domain" description="Phosphatidic acid phosphatase type 2/haloperoxidase" evidence="8">
    <location>
        <begin position="66"/>
        <end position="169"/>
    </location>
</feature>
<feature type="transmembrane region" description="Helical" evidence="7">
    <location>
        <begin position="65"/>
        <end position="86"/>
    </location>
</feature>
<keyword evidence="10" id="KW-1185">Reference proteome</keyword>
<dbReference type="EMBL" id="JAVDYF010000001">
    <property type="protein sequence ID" value="MDR7354042.1"/>
    <property type="molecule type" value="Genomic_DNA"/>
</dbReference>
<evidence type="ECO:0000256" key="5">
    <source>
        <dbReference type="ARBA" id="ARBA00022989"/>
    </source>
</evidence>
<keyword evidence="2" id="KW-1003">Cell membrane</keyword>
<evidence type="ECO:0000256" key="6">
    <source>
        <dbReference type="ARBA" id="ARBA00023136"/>
    </source>
</evidence>
<evidence type="ECO:0000256" key="7">
    <source>
        <dbReference type="SAM" id="Phobius"/>
    </source>
</evidence>
<dbReference type="SMART" id="SM00014">
    <property type="entry name" value="acidPPc"/>
    <property type="match status" value="1"/>
</dbReference>
<keyword evidence="4" id="KW-0378">Hydrolase</keyword>
<evidence type="ECO:0000256" key="4">
    <source>
        <dbReference type="ARBA" id="ARBA00022801"/>
    </source>
</evidence>
<comment type="subcellular location">
    <subcellularLocation>
        <location evidence="1">Cell membrane</location>
        <topology evidence="1">Multi-pass membrane protein</topology>
    </subcellularLocation>
</comment>
<dbReference type="Proteomes" id="UP001183619">
    <property type="component" value="Unassembled WGS sequence"/>
</dbReference>
<dbReference type="InterPro" id="IPR036938">
    <property type="entry name" value="PAP2/HPO_sf"/>
</dbReference>
<evidence type="ECO:0000259" key="8">
    <source>
        <dbReference type="SMART" id="SM00014"/>
    </source>
</evidence>
<keyword evidence="3 7" id="KW-0812">Transmembrane</keyword>
<evidence type="ECO:0000313" key="9">
    <source>
        <dbReference type="EMBL" id="MDR7354042.1"/>
    </source>
</evidence>
<dbReference type="SUPFAM" id="SSF48317">
    <property type="entry name" value="Acid phosphatase/Vanadium-dependent haloperoxidase"/>
    <property type="match status" value="1"/>
</dbReference>
<dbReference type="PANTHER" id="PTHR14969">
    <property type="entry name" value="SPHINGOSINE-1-PHOSPHATE PHOSPHOHYDROLASE"/>
    <property type="match status" value="1"/>
</dbReference>
<dbReference type="Pfam" id="PF01569">
    <property type="entry name" value="PAP2"/>
    <property type="match status" value="1"/>
</dbReference>
<sequence>MNKSGNNCCVHNCEADILVAVQNMAGYPGVIPTARALSHFGEHALGWMGLGLVGVLVDKRRRADWVRLFLAAFFSHAASVVIKRIVRRKRPHDERIVVGVGTPSDLSFPSSHATSTTAALWTLAKITKNPLPLLGVPVMMISRMVLGVHYPTDVLAGAVVGAATAEAVARIRKAKTGERSN</sequence>
<evidence type="ECO:0000256" key="3">
    <source>
        <dbReference type="ARBA" id="ARBA00022692"/>
    </source>
</evidence>
<dbReference type="Gene3D" id="1.20.144.10">
    <property type="entry name" value="Phosphatidic acid phosphatase type 2/haloperoxidase"/>
    <property type="match status" value="1"/>
</dbReference>
<evidence type="ECO:0000256" key="2">
    <source>
        <dbReference type="ARBA" id="ARBA00022475"/>
    </source>
</evidence>
<keyword evidence="6 7" id="KW-0472">Membrane</keyword>
<name>A0ABU2B604_9CORY</name>
<keyword evidence="5 7" id="KW-1133">Transmembrane helix</keyword>
<organism evidence="9 10">
    <name type="scientific">Corynebacterium felinum</name>
    <dbReference type="NCBI Taxonomy" id="131318"/>
    <lineage>
        <taxon>Bacteria</taxon>
        <taxon>Bacillati</taxon>
        <taxon>Actinomycetota</taxon>
        <taxon>Actinomycetes</taxon>
        <taxon>Mycobacteriales</taxon>
        <taxon>Corynebacteriaceae</taxon>
        <taxon>Corynebacterium</taxon>
    </lineage>
</organism>
<protein>
    <submittedName>
        <fullName evidence="9">Membrane-associated phospholipid phosphatase</fullName>
    </submittedName>
</protein>
<reference evidence="9 10" key="1">
    <citation type="submission" date="2023-07" db="EMBL/GenBank/DDBJ databases">
        <title>Sequencing the genomes of 1000 actinobacteria strains.</title>
        <authorList>
            <person name="Klenk H.-P."/>
        </authorList>
    </citation>
    <scope>NUCLEOTIDE SEQUENCE [LARGE SCALE GENOMIC DNA]</scope>
    <source>
        <strain evidence="9 10">DSM 44508</strain>
    </source>
</reference>